<organism evidence="2 3">
    <name type="scientific">Leersia perrieri</name>
    <dbReference type="NCBI Taxonomy" id="77586"/>
    <lineage>
        <taxon>Eukaryota</taxon>
        <taxon>Viridiplantae</taxon>
        <taxon>Streptophyta</taxon>
        <taxon>Embryophyta</taxon>
        <taxon>Tracheophyta</taxon>
        <taxon>Spermatophyta</taxon>
        <taxon>Magnoliopsida</taxon>
        <taxon>Liliopsida</taxon>
        <taxon>Poales</taxon>
        <taxon>Poaceae</taxon>
        <taxon>BOP clade</taxon>
        <taxon>Oryzoideae</taxon>
        <taxon>Oryzeae</taxon>
        <taxon>Oryzinae</taxon>
        <taxon>Leersia</taxon>
    </lineage>
</organism>
<reference evidence="2" key="3">
    <citation type="submission" date="2015-04" db="UniProtKB">
        <authorList>
            <consortium name="EnsemblPlants"/>
        </authorList>
    </citation>
    <scope>IDENTIFICATION</scope>
</reference>
<reference evidence="3" key="2">
    <citation type="submission" date="2013-12" db="EMBL/GenBank/DDBJ databases">
        <authorList>
            <person name="Yu Y."/>
            <person name="Lee S."/>
            <person name="de Baynast K."/>
            <person name="Wissotski M."/>
            <person name="Liu L."/>
            <person name="Talag J."/>
            <person name="Goicoechea J."/>
            <person name="Angelova A."/>
            <person name="Jetty R."/>
            <person name="Kudrna D."/>
            <person name="Golser W."/>
            <person name="Rivera L."/>
            <person name="Zhang J."/>
            <person name="Wing R."/>
        </authorList>
    </citation>
    <scope>NUCLEOTIDE SEQUENCE</scope>
</reference>
<sequence>MCALPIHPPSKTNPTAQIPSPRPSSPPTLRRKPATAKGQKKPSSPNLLPSAGVPPPSPPPPPPAATSFPAPAQLLEKSRPRAFPLASCPRVGRRVKGAGAKGADAEVGGREAGAETEGISVGETRLVGEERNPGVDGDEGEIGRGTTAIRVDHWLLVGNRILLLAREGWGFRLQLQQPPPLAVKLLDPLYPPRDWLRIR</sequence>
<keyword evidence="3" id="KW-1185">Reference proteome</keyword>
<dbReference type="EnsemblPlants" id="LPERR11G03460.1">
    <property type="protein sequence ID" value="LPERR11G03460.1"/>
    <property type="gene ID" value="LPERR11G03460"/>
</dbReference>
<feature type="region of interest" description="Disordered" evidence="1">
    <location>
        <begin position="1"/>
        <end position="70"/>
    </location>
</feature>
<evidence type="ECO:0000313" key="2">
    <source>
        <dbReference type="EnsemblPlants" id="LPERR11G03460.1"/>
    </source>
</evidence>
<dbReference type="Gramene" id="LPERR11G03460.1">
    <property type="protein sequence ID" value="LPERR11G03460.1"/>
    <property type="gene ID" value="LPERR11G03460"/>
</dbReference>
<reference evidence="2 3" key="1">
    <citation type="submission" date="2012-08" db="EMBL/GenBank/DDBJ databases">
        <title>Oryza genome evolution.</title>
        <authorList>
            <person name="Wing R.A."/>
        </authorList>
    </citation>
    <scope>NUCLEOTIDE SEQUENCE</scope>
</reference>
<feature type="compositionally biased region" description="Pro residues" evidence="1">
    <location>
        <begin position="52"/>
        <end position="64"/>
    </location>
</feature>
<proteinExistence type="predicted"/>
<feature type="compositionally biased region" description="Basic residues" evidence="1">
    <location>
        <begin position="29"/>
        <end position="40"/>
    </location>
</feature>
<accession>A0A0D9XPD9</accession>
<dbReference type="AlphaFoldDB" id="A0A0D9XPD9"/>
<evidence type="ECO:0000256" key="1">
    <source>
        <dbReference type="SAM" id="MobiDB-lite"/>
    </source>
</evidence>
<evidence type="ECO:0000313" key="3">
    <source>
        <dbReference type="Proteomes" id="UP000032180"/>
    </source>
</evidence>
<dbReference type="Proteomes" id="UP000032180">
    <property type="component" value="Chromosome 11"/>
</dbReference>
<name>A0A0D9XPD9_9ORYZ</name>
<protein>
    <submittedName>
        <fullName evidence="2">Uncharacterized protein</fullName>
    </submittedName>
</protein>
<dbReference type="HOGENOM" id="CLU_1374006_0_0_1"/>